<keyword evidence="4" id="KW-1185">Reference proteome</keyword>
<reference evidence="4" key="1">
    <citation type="submission" date="2023-07" db="EMBL/GenBank/DDBJ databases">
        <title>Novel species in the genus Lipingzhangella isolated from Sambhar Salt Lake.</title>
        <authorList>
            <person name="Jiya N."/>
            <person name="Kajale S."/>
            <person name="Sharma A."/>
        </authorList>
    </citation>
    <scope>NUCLEOTIDE SEQUENCE [LARGE SCALE GENOMIC DNA]</scope>
    <source>
        <strain evidence="4">LS1_29</strain>
    </source>
</reference>
<sequence length="347" mass="36372">MARRSGALRSGAGDDPAMPQDTDHPDAMRGRRPWAGAGGRWWVWVGRAFLWALLLVILVNGIWWPLRAGVAFPVLGAPDDGSAAQSEEETDSAAAFPESAAADFAARFAQVYLSAPEPDDGDADDGDAAATTGTAGSQERSEELTAFLPEGTSSGFDPPAGSELDSGEVHVLGVTAHSANDGLVRLAVSVNDTRMALDVPVFADDSSLVVSGQPALVAAPEVAALPEPADVDVDPEAREELETDLAEFFESYADGDLSQRYLDDAASVSPLPAGAVNFVELEEVVVPYAAGGEGEDVREARVTVVWELADSGDSPAQLTQSYALTVVRDGSEWYVRDIQGAPHSFGS</sequence>
<feature type="transmembrane region" description="Helical" evidence="2">
    <location>
        <begin position="41"/>
        <end position="64"/>
    </location>
</feature>
<dbReference type="Gene3D" id="3.10.450.540">
    <property type="match status" value="1"/>
</dbReference>
<keyword evidence="2" id="KW-1133">Transmembrane helix</keyword>
<evidence type="ECO:0000313" key="4">
    <source>
        <dbReference type="Proteomes" id="UP001250214"/>
    </source>
</evidence>
<feature type="region of interest" description="Disordered" evidence="1">
    <location>
        <begin position="1"/>
        <end position="31"/>
    </location>
</feature>
<protein>
    <submittedName>
        <fullName evidence="3">Conjugal transfer protein</fullName>
    </submittedName>
</protein>
<dbReference type="RefSeq" id="WP_310913881.1">
    <property type="nucleotide sequence ID" value="NZ_JAVLVT010000010.1"/>
</dbReference>
<evidence type="ECO:0000313" key="3">
    <source>
        <dbReference type="EMBL" id="MDS1272314.1"/>
    </source>
</evidence>
<keyword evidence="2" id="KW-0472">Membrane</keyword>
<proteinExistence type="predicted"/>
<name>A0ABU2HCL8_9ACTN</name>
<dbReference type="EMBL" id="JAVLVT010000010">
    <property type="protein sequence ID" value="MDS1272314.1"/>
    <property type="molecule type" value="Genomic_DNA"/>
</dbReference>
<feature type="compositionally biased region" description="Acidic residues" evidence="1">
    <location>
        <begin position="117"/>
        <end position="127"/>
    </location>
</feature>
<feature type="region of interest" description="Disordered" evidence="1">
    <location>
        <begin position="115"/>
        <end position="142"/>
    </location>
</feature>
<accession>A0ABU2HCL8</accession>
<dbReference type="InterPro" id="IPR035628">
    <property type="entry name" value="TcpC_C"/>
</dbReference>
<comment type="caution">
    <text evidence="3">The sequence shown here is derived from an EMBL/GenBank/DDBJ whole genome shotgun (WGS) entry which is preliminary data.</text>
</comment>
<dbReference type="Proteomes" id="UP001250214">
    <property type="component" value="Unassembled WGS sequence"/>
</dbReference>
<evidence type="ECO:0000256" key="2">
    <source>
        <dbReference type="SAM" id="Phobius"/>
    </source>
</evidence>
<dbReference type="InterPro" id="IPR024735">
    <property type="entry name" value="TcpC"/>
</dbReference>
<gene>
    <name evidence="3" type="ORF">RIF23_18655</name>
</gene>
<keyword evidence="2" id="KW-0812">Transmembrane</keyword>
<dbReference type="Pfam" id="PF12642">
    <property type="entry name" value="TpcC"/>
    <property type="match status" value="1"/>
</dbReference>
<dbReference type="CDD" id="cd16428">
    <property type="entry name" value="TcpC_C"/>
    <property type="match status" value="1"/>
</dbReference>
<evidence type="ECO:0000256" key="1">
    <source>
        <dbReference type="SAM" id="MobiDB-lite"/>
    </source>
</evidence>
<organism evidence="3 4">
    <name type="scientific">Lipingzhangella rawalii</name>
    <dbReference type="NCBI Taxonomy" id="2055835"/>
    <lineage>
        <taxon>Bacteria</taxon>
        <taxon>Bacillati</taxon>
        <taxon>Actinomycetota</taxon>
        <taxon>Actinomycetes</taxon>
        <taxon>Streptosporangiales</taxon>
        <taxon>Nocardiopsidaceae</taxon>
        <taxon>Lipingzhangella</taxon>
    </lineage>
</organism>